<feature type="chain" id="PRO_5047501479" evidence="3">
    <location>
        <begin position="21"/>
        <end position="374"/>
    </location>
</feature>
<keyword evidence="2" id="KW-0313">Glucose metabolism</keyword>
<reference evidence="5" key="1">
    <citation type="journal article" date="2019" name="Int. J. Syst. Evol. Microbiol.">
        <title>The Global Catalogue of Microorganisms (GCM) 10K type strain sequencing project: providing services to taxonomists for standard genome sequencing and annotation.</title>
        <authorList>
            <consortium name="The Broad Institute Genomics Platform"/>
            <consortium name="The Broad Institute Genome Sequencing Center for Infectious Disease"/>
            <person name="Wu L."/>
            <person name="Ma J."/>
        </authorList>
    </citation>
    <scope>NUCLEOTIDE SEQUENCE [LARGE SCALE GENOMIC DNA]</scope>
    <source>
        <strain evidence="5">CGMCC 4.1467</strain>
    </source>
</reference>
<comment type="caution">
    <text evidence="4">The sequence shown here is derived from an EMBL/GenBank/DDBJ whole genome shotgun (WGS) entry which is preliminary data.</text>
</comment>
<dbReference type="InterPro" id="IPR019405">
    <property type="entry name" value="Lactonase_7-beta_prop"/>
</dbReference>
<dbReference type="Proteomes" id="UP001596472">
    <property type="component" value="Unassembled WGS sequence"/>
</dbReference>
<dbReference type="InterPro" id="IPR015943">
    <property type="entry name" value="WD40/YVTN_repeat-like_dom_sf"/>
</dbReference>
<comment type="similarity">
    <text evidence="1">Belongs to the cycloisomerase 2 family.</text>
</comment>
<evidence type="ECO:0000256" key="3">
    <source>
        <dbReference type="SAM" id="SignalP"/>
    </source>
</evidence>
<keyword evidence="5" id="KW-1185">Reference proteome</keyword>
<dbReference type="RefSeq" id="WP_379712224.1">
    <property type="nucleotide sequence ID" value="NZ_JBHTBS010000004.1"/>
</dbReference>
<dbReference type="SUPFAM" id="SSF75011">
    <property type="entry name" value="3-carboxy-cis,cis-mucoante lactonizing enzyme"/>
    <property type="match status" value="1"/>
</dbReference>
<sequence length="374" mass="39598">MNTASLSFSTLLLLGSATFAESIDFYIGSTGKGKDGGIYLSSLDEDSGKISPPKQIVELAGTGFQALSPDGKSLLSTSQKKGAGTLSLFSIGEDRSLTLTGETSAQGKGACHVSFDHTGKVAMFADYGGGSVGSTSIGSDGSLAPLVSFFKHEGSSANPQRQKEPHAHSIFADPDNQYAYAPDLGTDKIEIYKIDTTSGALEKAGHAEVPPGSGPRHLKFSKDGKRIYVLNELNTSVSVFKRLTDGQLERVQDLSTLPADSKLEGMSCSEIRVHPNGKFVYTANRDTRNKGNDSITVFEVEEDGSLNRLSSVPATVSIPRNINLSPSGKWLITGGQNSNDIAIFSIDAETGALKKAGDNIPCPSPMCYVFLKED</sequence>
<feature type="signal peptide" evidence="3">
    <location>
        <begin position="1"/>
        <end position="20"/>
    </location>
</feature>
<accession>A0ABW2L8W4</accession>
<protein>
    <submittedName>
        <fullName evidence="4">Lactonase family protein</fullName>
    </submittedName>
</protein>
<dbReference type="EMBL" id="JBHTBS010000004">
    <property type="protein sequence ID" value="MFC7337699.1"/>
    <property type="molecule type" value="Genomic_DNA"/>
</dbReference>
<dbReference type="Pfam" id="PF10282">
    <property type="entry name" value="Lactonase"/>
    <property type="match status" value="1"/>
</dbReference>
<proteinExistence type="inferred from homology"/>
<gene>
    <name evidence="4" type="ORF">ACFQY0_10965</name>
</gene>
<evidence type="ECO:0000256" key="2">
    <source>
        <dbReference type="ARBA" id="ARBA00022526"/>
    </source>
</evidence>
<keyword evidence="2" id="KW-0119">Carbohydrate metabolism</keyword>
<dbReference type="PANTHER" id="PTHR30344">
    <property type="entry name" value="6-PHOSPHOGLUCONOLACTONASE-RELATED"/>
    <property type="match status" value="1"/>
</dbReference>
<organism evidence="4 5">
    <name type="scientific">Haloferula chungangensis</name>
    <dbReference type="NCBI Taxonomy" id="1048331"/>
    <lineage>
        <taxon>Bacteria</taxon>
        <taxon>Pseudomonadati</taxon>
        <taxon>Verrucomicrobiota</taxon>
        <taxon>Verrucomicrobiia</taxon>
        <taxon>Verrucomicrobiales</taxon>
        <taxon>Verrucomicrobiaceae</taxon>
        <taxon>Haloferula</taxon>
    </lineage>
</organism>
<dbReference type="PANTHER" id="PTHR30344:SF1">
    <property type="entry name" value="6-PHOSPHOGLUCONOLACTONASE"/>
    <property type="match status" value="1"/>
</dbReference>
<keyword evidence="3" id="KW-0732">Signal</keyword>
<evidence type="ECO:0000256" key="1">
    <source>
        <dbReference type="ARBA" id="ARBA00005564"/>
    </source>
</evidence>
<evidence type="ECO:0000313" key="5">
    <source>
        <dbReference type="Proteomes" id="UP001596472"/>
    </source>
</evidence>
<dbReference type="InterPro" id="IPR050282">
    <property type="entry name" value="Cycloisomerase_2"/>
</dbReference>
<name>A0ABW2L8W4_9BACT</name>
<evidence type="ECO:0000313" key="4">
    <source>
        <dbReference type="EMBL" id="MFC7337699.1"/>
    </source>
</evidence>
<dbReference type="Gene3D" id="2.130.10.10">
    <property type="entry name" value="YVTN repeat-like/Quinoprotein amine dehydrogenase"/>
    <property type="match status" value="1"/>
</dbReference>